<dbReference type="RefSeq" id="WP_008616732.1">
    <property type="nucleotide sequence ID" value="NZ_AONQ01000020.1"/>
</dbReference>
<organism evidence="2 3">
    <name type="scientific">Paramagnetospirillum caucaseum</name>
    <dbReference type="NCBI Taxonomy" id="1244869"/>
    <lineage>
        <taxon>Bacteria</taxon>
        <taxon>Pseudomonadati</taxon>
        <taxon>Pseudomonadota</taxon>
        <taxon>Alphaproteobacteria</taxon>
        <taxon>Rhodospirillales</taxon>
        <taxon>Magnetospirillaceae</taxon>
        <taxon>Paramagnetospirillum</taxon>
    </lineage>
</organism>
<evidence type="ECO:0000313" key="2">
    <source>
        <dbReference type="EMBL" id="EME70248.1"/>
    </source>
</evidence>
<keyword evidence="3" id="KW-1185">Reference proteome</keyword>
<dbReference type="PANTHER" id="PTHR38095">
    <property type="entry name" value="ANAEROBIC DIMETHYL SULFOXIDE REDUCTASE CHAIN YNFH"/>
    <property type="match status" value="1"/>
</dbReference>
<dbReference type="PANTHER" id="PTHR38095:SF1">
    <property type="entry name" value="ANAEROBIC DIMETHYL SULFOXIDE REDUCTASE CHAIN YNFH"/>
    <property type="match status" value="1"/>
</dbReference>
<dbReference type="STRING" id="1244869.H261_09322"/>
<dbReference type="Proteomes" id="UP000011744">
    <property type="component" value="Unassembled WGS sequence"/>
</dbReference>
<feature type="transmembrane region" description="Helical" evidence="1">
    <location>
        <begin position="37"/>
        <end position="62"/>
    </location>
</feature>
<feature type="transmembrane region" description="Helical" evidence="1">
    <location>
        <begin position="122"/>
        <end position="145"/>
    </location>
</feature>
<evidence type="ECO:0000256" key="1">
    <source>
        <dbReference type="SAM" id="Phobius"/>
    </source>
</evidence>
<dbReference type="GO" id="GO:0009390">
    <property type="term" value="C:dimethyl sulfoxide reductase complex"/>
    <property type="evidence" value="ECO:0007669"/>
    <property type="project" value="TreeGrafter"/>
</dbReference>
<name>M3ABT9_9PROT</name>
<proteinExistence type="predicted"/>
<evidence type="ECO:0000313" key="3">
    <source>
        <dbReference type="Proteomes" id="UP000011744"/>
    </source>
</evidence>
<dbReference type="PATRIC" id="fig|1244869.3.peg.1884"/>
<dbReference type="OrthoDB" id="5520897at2"/>
<accession>M3ABT9</accession>
<protein>
    <submittedName>
        <fullName evidence="2">DMSO reductase anchor subunit</fullName>
    </submittedName>
</protein>
<feature type="transmembrane region" description="Helical" evidence="1">
    <location>
        <begin position="182"/>
        <end position="201"/>
    </location>
</feature>
<dbReference type="EMBL" id="AONQ01000020">
    <property type="protein sequence ID" value="EME70248.1"/>
    <property type="molecule type" value="Genomic_DNA"/>
</dbReference>
<dbReference type="GO" id="GO:0009389">
    <property type="term" value="F:dimethyl sulfoxide reductase activity"/>
    <property type="evidence" value="ECO:0007669"/>
    <property type="project" value="TreeGrafter"/>
</dbReference>
<feature type="transmembrane region" description="Helical" evidence="1">
    <location>
        <begin position="261"/>
        <end position="289"/>
    </location>
</feature>
<dbReference type="Pfam" id="PF04976">
    <property type="entry name" value="DmsC"/>
    <property type="match status" value="1"/>
</dbReference>
<comment type="caution">
    <text evidence="2">The sequence shown here is derived from an EMBL/GenBank/DDBJ whole genome shotgun (WGS) entry which is preliminary data.</text>
</comment>
<dbReference type="GO" id="GO:0005886">
    <property type="term" value="C:plasma membrane"/>
    <property type="evidence" value="ECO:0007669"/>
    <property type="project" value="TreeGrafter"/>
</dbReference>
<sequence length="313" mass="33169">MKPAFSVIFLTTLIGAAQGLLIALTAGQMYAGGQSGGFFALGAALALALLCLGLVASVFHLANPQRGWRAAARWRTSWLSREVILIPALSALAFLYAVIHAFGWAPVLVRLGNGAAIDLPLALGLLTTLASLALFVCTGMIYACVRFIRQWASGWTVVNYLLMGLASGFTLAAAYARLQDSLLSGFMSGAAVWLTLLALAARAFQLWRNTTGAPCSTLKSAIGVHHAQIRQITQGFMGSSFNTVEFTAPGGAETVRGLSAFFLAVGFVAPVALLLAGMPVLAFLCQYVGLLAERWVFFADADHVQNLYYQAKG</sequence>
<keyword evidence="1" id="KW-0472">Membrane</keyword>
<feature type="transmembrane region" description="Helical" evidence="1">
    <location>
        <begin position="83"/>
        <end position="102"/>
    </location>
</feature>
<dbReference type="InterPro" id="IPR007059">
    <property type="entry name" value="DmsC"/>
</dbReference>
<dbReference type="eggNOG" id="COG3302">
    <property type="taxonomic scope" value="Bacteria"/>
</dbReference>
<keyword evidence="1" id="KW-0812">Transmembrane</keyword>
<dbReference type="AlphaFoldDB" id="M3ABT9"/>
<reference evidence="2 3" key="1">
    <citation type="journal article" date="2014" name="Genome Announc.">
        <title>Draft Genome Sequence of Magnetospirillum sp. Strain SO-1, a Freshwater Magnetotactic Bacterium Isolated from the Ol'khovka River, Russia.</title>
        <authorList>
            <person name="Grouzdev D.S."/>
            <person name="Dziuba M.V."/>
            <person name="Sukhacheva M.S."/>
            <person name="Mardanov A.V."/>
            <person name="Beletskiy A.V."/>
            <person name="Kuznetsov B.B."/>
            <person name="Skryabin K.G."/>
        </authorList>
    </citation>
    <scope>NUCLEOTIDE SEQUENCE [LARGE SCALE GENOMIC DNA]</scope>
    <source>
        <strain evidence="2 3">SO-1</strain>
    </source>
</reference>
<keyword evidence="1" id="KW-1133">Transmembrane helix</keyword>
<feature type="transmembrane region" description="Helical" evidence="1">
    <location>
        <begin position="157"/>
        <end position="176"/>
    </location>
</feature>
<gene>
    <name evidence="2" type="ORF">H261_09322</name>
</gene>
<dbReference type="GO" id="GO:0019645">
    <property type="term" value="P:anaerobic electron transport chain"/>
    <property type="evidence" value="ECO:0007669"/>
    <property type="project" value="InterPro"/>
</dbReference>